<sequence length="575" mass="64960">MLTSASQGGDDLYLPPVKPQRKQTAWKNLLSEHGMYDVWESLTEKEVPSTFLSYIQDLPGNLQDIINHAQQPPKYTGFEGDDEETRQFMNVSLKQLIDQPLPESVLIQKISEDVLSDVFALQAGAMPKARKEKKHRKRHRDSNDPNKKTKKHKKEKKDKKSKKEKKHRSSSGALVPVNTVHLISKPISLFVWVGVGQICQRRNGVPEFSVNRLDRHLHQWQTNIGWHTRPCTRCKAKGINCQPTERRKRQSKKARKDDPSSVLPAVSTPEANINTTHLLWQPPQRPNESSIQSLNPFNLPGLQDLASAVQALAMLTNNGVSFSSPPATSPGFTPQESPLQRQDAQTPSPGSPNTNHSAKISHLIHESERREPMGSSEQWKQRVMVTLKELGFDTARANAVNTYQKRITELEQFVTPEQREQMNADFNIALKAFEGGAELNLFPVLVTGRYGVIYYANPAFRKLTGWEGEVTASSTFYPPKTSTPVEYNGYLKLFAEEEQAERWKTVTDLFKGPHTAITEKTILKNFRSDGKQLDVLLQTTIWRNVFGLPVILNTQAIPIDIVEQVLSGKQLKETL</sequence>
<accession>A0A2P6NGQ4</accession>
<comment type="caution">
    <text evidence="2">The sequence shown here is derived from an EMBL/GenBank/DDBJ whole genome shotgun (WGS) entry which is preliminary data.</text>
</comment>
<dbReference type="EMBL" id="MDYQ01000089">
    <property type="protein sequence ID" value="PRP83133.1"/>
    <property type="molecule type" value="Genomic_DNA"/>
</dbReference>
<feature type="region of interest" description="Disordered" evidence="1">
    <location>
        <begin position="242"/>
        <end position="268"/>
    </location>
</feature>
<protein>
    <submittedName>
        <fullName evidence="2">Mediator complex</fullName>
    </submittedName>
</protein>
<name>A0A2P6NGQ4_9EUKA</name>
<feature type="compositionally biased region" description="Basic residues" evidence="1">
    <location>
        <begin position="128"/>
        <end position="140"/>
    </location>
</feature>
<organism evidence="2 3">
    <name type="scientific">Planoprotostelium fungivorum</name>
    <dbReference type="NCBI Taxonomy" id="1890364"/>
    <lineage>
        <taxon>Eukaryota</taxon>
        <taxon>Amoebozoa</taxon>
        <taxon>Evosea</taxon>
        <taxon>Variosea</taxon>
        <taxon>Cavosteliida</taxon>
        <taxon>Cavosteliaceae</taxon>
        <taxon>Planoprotostelium</taxon>
    </lineage>
</organism>
<feature type="compositionally biased region" description="Polar residues" evidence="1">
    <location>
        <begin position="322"/>
        <end position="358"/>
    </location>
</feature>
<dbReference type="STRING" id="1890364.A0A2P6NGQ4"/>
<proteinExistence type="predicted"/>
<dbReference type="Proteomes" id="UP000241769">
    <property type="component" value="Unassembled WGS sequence"/>
</dbReference>
<gene>
    <name evidence="2" type="ORF">PROFUN_09812</name>
</gene>
<feature type="region of interest" description="Disordered" evidence="1">
    <location>
        <begin position="322"/>
        <end position="378"/>
    </location>
</feature>
<dbReference type="AlphaFoldDB" id="A0A2P6NGQ4"/>
<feature type="compositionally biased region" description="Basic residues" evidence="1">
    <location>
        <begin position="148"/>
        <end position="169"/>
    </location>
</feature>
<evidence type="ECO:0000256" key="1">
    <source>
        <dbReference type="SAM" id="MobiDB-lite"/>
    </source>
</evidence>
<reference evidence="2 3" key="1">
    <citation type="journal article" date="2018" name="Genome Biol. Evol.">
        <title>Multiple Roots of Fruiting Body Formation in Amoebozoa.</title>
        <authorList>
            <person name="Hillmann F."/>
            <person name="Forbes G."/>
            <person name="Novohradska S."/>
            <person name="Ferling I."/>
            <person name="Riege K."/>
            <person name="Groth M."/>
            <person name="Westermann M."/>
            <person name="Marz M."/>
            <person name="Spaller T."/>
            <person name="Winckler T."/>
            <person name="Schaap P."/>
            <person name="Glockner G."/>
        </authorList>
    </citation>
    <scope>NUCLEOTIDE SEQUENCE [LARGE SCALE GENOMIC DNA]</scope>
    <source>
        <strain evidence="2 3">Jena</strain>
    </source>
</reference>
<feature type="compositionally biased region" description="Basic and acidic residues" evidence="1">
    <location>
        <begin position="363"/>
        <end position="372"/>
    </location>
</feature>
<keyword evidence="3" id="KW-1185">Reference proteome</keyword>
<feature type="region of interest" description="Disordered" evidence="1">
    <location>
        <begin position="126"/>
        <end position="173"/>
    </location>
</feature>
<evidence type="ECO:0000313" key="2">
    <source>
        <dbReference type="EMBL" id="PRP83133.1"/>
    </source>
</evidence>
<dbReference type="InParanoid" id="A0A2P6NGQ4"/>
<evidence type="ECO:0000313" key="3">
    <source>
        <dbReference type="Proteomes" id="UP000241769"/>
    </source>
</evidence>